<accession>A0ABR1J5U9</accession>
<dbReference type="Proteomes" id="UP001498398">
    <property type="component" value="Unassembled WGS sequence"/>
</dbReference>
<organism evidence="1 2">
    <name type="scientific">Marasmiellus scandens</name>
    <dbReference type="NCBI Taxonomy" id="2682957"/>
    <lineage>
        <taxon>Eukaryota</taxon>
        <taxon>Fungi</taxon>
        <taxon>Dikarya</taxon>
        <taxon>Basidiomycota</taxon>
        <taxon>Agaricomycotina</taxon>
        <taxon>Agaricomycetes</taxon>
        <taxon>Agaricomycetidae</taxon>
        <taxon>Agaricales</taxon>
        <taxon>Marasmiineae</taxon>
        <taxon>Omphalotaceae</taxon>
        <taxon>Marasmiellus</taxon>
    </lineage>
</organism>
<reference evidence="1 2" key="1">
    <citation type="submission" date="2024-01" db="EMBL/GenBank/DDBJ databases">
        <title>A draft genome for the cacao thread blight pathogen Marasmiellus scandens.</title>
        <authorList>
            <person name="Baruah I.K."/>
            <person name="Leung J."/>
            <person name="Bukari Y."/>
            <person name="Amoako-Attah I."/>
            <person name="Meinhardt L.W."/>
            <person name="Bailey B.A."/>
            <person name="Cohen S.P."/>
        </authorList>
    </citation>
    <scope>NUCLEOTIDE SEQUENCE [LARGE SCALE GENOMIC DNA]</scope>
    <source>
        <strain evidence="1 2">GH-19</strain>
    </source>
</reference>
<proteinExistence type="predicted"/>
<keyword evidence="2" id="KW-1185">Reference proteome</keyword>
<evidence type="ECO:0000313" key="2">
    <source>
        <dbReference type="Proteomes" id="UP001498398"/>
    </source>
</evidence>
<gene>
    <name evidence="1" type="ORF">VKT23_013668</name>
</gene>
<sequence>MILHVPSPPSVLCLMKHIPRPSHLYVYPSFLSLKVTAAQSSVVAHGNLITFRRLSMDLRESEPSGMGLDRTAG</sequence>
<comment type="caution">
    <text evidence="1">The sequence shown here is derived from an EMBL/GenBank/DDBJ whole genome shotgun (WGS) entry which is preliminary data.</text>
</comment>
<evidence type="ECO:0000313" key="1">
    <source>
        <dbReference type="EMBL" id="KAK7448404.1"/>
    </source>
</evidence>
<protein>
    <submittedName>
        <fullName evidence="1">Uncharacterized protein</fullName>
    </submittedName>
</protein>
<name>A0ABR1J5U9_9AGAR</name>
<dbReference type="EMBL" id="JBANRG010000038">
    <property type="protein sequence ID" value="KAK7448404.1"/>
    <property type="molecule type" value="Genomic_DNA"/>
</dbReference>